<protein>
    <submittedName>
        <fullName evidence="7">UDP-2,3-diacylglucosamine diphosphatase</fullName>
    </submittedName>
</protein>
<evidence type="ECO:0000256" key="1">
    <source>
        <dbReference type="ARBA" id="ARBA00022475"/>
    </source>
</evidence>
<keyword evidence="3" id="KW-0479">Metal-binding</keyword>
<accession>A0A506U910</accession>
<keyword evidence="8" id="KW-1185">Reference proteome</keyword>
<dbReference type="SUPFAM" id="SSF56300">
    <property type="entry name" value="Metallo-dependent phosphatases"/>
    <property type="match status" value="1"/>
</dbReference>
<keyword evidence="1" id="KW-1003">Cell membrane</keyword>
<dbReference type="OrthoDB" id="9802481at2"/>
<evidence type="ECO:0000259" key="6">
    <source>
        <dbReference type="Pfam" id="PF00149"/>
    </source>
</evidence>
<dbReference type="EMBL" id="VHLG01000007">
    <property type="protein sequence ID" value="TPW30008.1"/>
    <property type="molecule type" value="Genomic_DNA"/>
</dbReference>
<dbReference type="GO" id="GO:0008758">
    <property type="term" value="F:UDP-2,3-diacylglucosamine hydrolase activity"/>
    <property type="evidence" value="ECO:0007669"/>
    <property type="project" value="TreeGrafter"/>
</dbReference>
<dbReference type="PANTHER" id="PTHR34990:SF2">
    <property type="entry name" value="BLL8164 PROTEIN"/>
    <property type="match status" value="1"/>
</dbReference>
<dbReference type="CDD" id="cd07398">
    <property type="entry name" value="MPP_YbbF-LpxH"/>
    <property type="match status" value="1"/>
</dbReference>
<evidence type="ECO:0000256" key="3">
    <source>
        <dbReference type="ARBA" id="ARBA00022723"/>
    </source>
</evidence>
<dbReference type="Proteomes" id="UP000318801">
    <property type="component" value="Unassembled WGS sequence"/>
</dbReference>
<feature type="domain" description="Calcineurin-like phosphoesterase" evidence="6">
    <location>
        <begin position="23"/>
        <end position="222"/>
    </location>
</feature>
<dbReference type="InterPro" id="IPR029052">
    <property type="entry name" value="Metallo-depent_PP-like"/>
</dbReference>
<dbReference type="GO" id="GO:0046872">
    <property type="term" value="F:metal ion binding"/>
    <property type="evidence" value="ECO:0007669"/>
    <property type="project" value="UniProtKB-KW"/>
</dbReference>
<dbReference type="GO" id="GO:0016020">
    <property type="term" value="C:membrane"/>
    <property type="evidence" value="ECO:0007669"/>
    <property type="project" value="GOC"/>
</dbReference>
<evidence type="ECO:0000313" key="8">
    <source>
        <dbReference type="Proteomes" id="UP000318801"/>
    </source>
</evidence>
<evidence type="ECO:0000256" key="5">
    <source>
        <dbReference type="ARBA" id="ARBA00023211"/>
    </source>
</evidence>
<evidence type="ECO:0000256" key="2">
    <source>
        <dbReference type="ARBA" id="ARBA00022519"/>
    </source>
</evidence>
<reference evidence="7 8" key="1">
    <citation type="submission" date="2019-06" db="EMBL/GenBank/DDBJ databases">
        <authorList>
            <person name="Li M."/>
        </authorList>
    </citation>
    <scope>NUCLEOTIDE SEQUENCE [LARGE SCALE GENOMIC DNA]</scope>
    <source>
        <strain evidence="7 8">BGMRC2036</strain>
    </source>
</reference>
<dbReference type="InterPro" id="IPR043461">
    <property type="entry name" value="LpxH-like"/>
</dbReference>
<name>A0A506U910_9HYPH</name>
<proteinExistence type="predicted"/>
<dbReference type="RefSeq" id="WP_141149218.1">
    <property type="nucleotide sequence ID" value="NZ_VHLG01000007.1"/>
</dbReference>
<comment type="caution">
    <text evidence="7">The sequence shown here is derived from an EMBL/GenBank/DDBJ whole genome shotgun (WGS) entry which is preliminary data.</text>
</comment>
<evidence type="ECO:0000313" key="7">
    <source>
        <dbReference type="EMBL" id="TPW30008.1"/>
    </source>
</evidence>
<dbReference type="InterPro" id="IPR004843">
    <property type="entry name" value="Calcineurin-like_PHP"/>
</dbReference>
<sequence length="285" mass="32205">MTVFERSENKMLPYAAKNTTCHRTLFLSDLHLGHFASRADYVIRFLRENPADKYVLVGDILDLWVPRMPVWSAAQMAVLAYFRKRFAEGAQFVYVSGNHDPHPETAPAAMRLPVNPVSHAVHEAADGRRYLVIHGDGQDVPLFNNARLVSAGHQIERACTAVEFSIRARAGLAEPQERRATDYLVSSFNRLRYPRRSYEKKLATQAQERGLDGVICGHFHQPALREIGNTIYANCGDWIQNFTAIAEGDDGDLQLLAFSVSRARNPVFSRRRRQRGIIDGETRAI</sequence>
<keyword evidence="2" id="KW-0997">Cell inner membrane</keyword>
<evidence type="ECO:0000256" key="4">
    <source>
        <dbReference type="ARBA" id="ARBA00023136"/>
    </source>
</evidence>
<dbReference type="Pfam" id="PF00149">
    <property type="entry name" value="Metallophos"/>
    <property type="match status" value="1"/>
</dbReference>
<organism evidence="7 8">
    <name type="scientific">Martelella alba</name>
    <dbReference type="NCBI Taxonomy" id="2590451"/>
    <lineage>
        <taxon>Bacteria</taxon>
        <taxon>Pseudomonadati</taxon>
        <taxon>Pseudomonadota</taxon>
        <taxon>Alphaproteobacteria</taxon>
        <taxon>Hyphomicrobiales</taxon>
        <taxon>Aurantimonadaceae</taxon>
        <taxon>Martelella</taxon>
    </lineage>
</organism>
<keyword evidence="5" id="KW-0464">Manganese</keyword>
<gene>
    <name evidence="7" type="ORF">FJU08_11795</name>
</gene>
<dbReference type="AlphaFoldDB" id="A0A506U910"/>
<dbReference type="Gene3D" id="3.60.21.10">
    <property type="match status" value="1"/>
</dbReference>
<keyword evidence="4" id="KW-0472">Membrane</keyword>
<dbReference type="PANTHER" id="PTHR34990">
    <property type="entry name" value="UDP-2,3-DIACYLGLUCOSAMINE HYDROLASE-RELATED"/>
    <property type="match status" value="1"/>
</dbReference>
<dbReference type="GO" id="GO:0009245">
    <property type="term" value="P:lipid A biosynthetic process"/>
    <property type="evidence" value="ECO:0007669"/>
    <property type="project" value="TreeGrafter"/>
</dbReference>